<dbReference type="Pfam" id="PF00644">
    <property type="entry name" value="PARP"/>
    <property type="match status" value="1"/>
</dbReference>
<dbReference type="InterPro" id="IPR012317">
    <property type="entry name" value="Poly(ADP-ribose)pol_cat_dom"/>
</dbReference>
<reference evidence="7 8" key="1">
    <citation type="submission" date="2019-09" db="EMBL/GenBank/DDBJ databases">
        <title>Draft genome of the ectomycorrhizal ascomycete Sphaerosporella brunnea.</title>
        <authorList>
            <consortium name="DOE Joint Genome Institute"/>
            <person name="Benucci G.M."/>
            <person name="Marozzi G."/>
            <person name="Antonielli L."/>
            <person name="Sanchez S."/>
            <person name="Marco P."/>
            <person name="Wang X."/>
            <person name="Falini L.B."/>
            <person name="Barry K."/>
            <person name="Haridas S."/>
            <person name="Lipzen A."/>
            <person name="Labutti K."/>
            <person name="Grigoriev I.V."/>
            <person name="Murat C."/>
            <person name="Martin F."/>
            <person name="Albertini E."/>
            <person name="Donnini D."/>
            <person name="Bonito G."/>
        </authorList>
    </citation>
    <scope>NUCLEOTIDE SEQUENCE [LARGE SCALE GENOMIC DNA]</scope>
    <source>
        <strain evidence="7 8">Sb_GMNB300</strain>
    </source>
</reference>
<dbReference type="SUPFAM" id="SSF54495">
    <property type="entry name" value="UBC-like"/>
    <property type="match status" value="1"/>
</dbReference>
<dbReference type="FunFam" id="3.10.110.10:FF:000107">
    <property type="entry name" value="Ubiquitin conjugating enzyme, putative"/>
    <property type="match status" value="1"/>
</dbReference>
<protein>
    <recommendedName>
        <fullName evidence="6">UBC core domain-containing protein</fullName>
    </recommendedName>
</protein>
<keyword evidence="4" id="KW-0520">NAD</keyword>
<keyword evidence="1" id="KW-0328">Glycosyltransferase</keyword>
<feature type="domain" description="UBC core" evidence="6">
    <location>
        <begin position="1029"/>
        <end position="1202"/>
    </location>
</feature>
<dbReference type="InterPro" id="IPR016135">
    <property type="entry name" value="UBQ-conjugating_enzyme/RWD"/>
</dbReference>
<evidence type="ECO:0000256" key="1">
    <source>
        <dbReference type="ARBA" id="ARBA00022676"/>
    </source>
</evidence>
<dbReference type="SUPFAM" id="SSF56399">
    <property type="entry name" value="ADP-ribosylation"/>
    <property type="match status" value="1"/>
</dbReference>
<dbReference type="InterPro" id="IPR000608">
    <property type="entry name" value="UBC"/>
</dbReference>
<keyword evidence="8" id="KW-1185">Reference proteome</keyword>
<dbReference type="InterPro" id="IPR051838">
    <property type="entry name" value="ARTD_PARP"/>
</dbReference>
<evidence type="ECO:0000313" key="8">
    <source>
        <dbReference type="Proteomes" id="UP000326924"/>
    </source>
</evidence>
<accession>A0A5J5FAF2</accession>
<evidence type="ECO:0000313" key="7">
    <source>
        <dbReference type="EMBL" id="KAA8914468.1"/>
    </source>
</evidence>
<evidence type="ECO:0000256" key="3">
    <source>
        <dbReference type="ARBA" id="ARBA00022695"/>
    </source>
</evidence>
<dbReference type="Gene3D" id="3.90.228.10">
    <property type="match status" value="1"/>
</dbReference>
<dbReference type="Pfam" id="PF00179">
    <property type="entry name" value="UQ_con"/>
    <property type="match status" value="1"/>
</dbReference>
<dbReference type="CDD" id="cd23802">
    <property type="entry name" value="UBCc_UBE2Q"/>
    <property type="match status" value="1"/>
</dbReference>
<keyword evidence="3" id="KW-0548">Nucleotidyltransferase</keyword>
<gene>
    <name evidence="7" type="ORF">FN846DRAFT_926303</name>
</gene>
<comment type="caution">
    <text evidence="7">The sequence shown here is derived from an EMBL/GenBank/DDBJ whole genome shotgun (WGS) entry which is preliminary data.</text>
</comment>
<proteinExistence type="predicted"/>
<dbReference type="GO" id="GO:0003950">
    <property type="term" value="F:NAD+ poly-ADP-ribosyltransferase activity"/>
    <property type="evidence" value="ECO:0007669"/>
    <property type="project" value="InterPro"/>
</dbReference>
<dbReference type="EMBL" id="VXIS01000005">
    <property type="protein sequence ID" value="KAA8914468.1"/>
    <property type="molecule type" value="Genomic_DNA"/>
</dbReference>
<dbReference type="Proteomes" id="UP000326924">
    <property type="component" value="Unassembled WGS sequence"/>
</dbReference>
<dbReference type="PANTHER" id="PTHR21328">
    <property type="entry name" value="POLY ADP-RIBOSE POLYMERASE FAMILY, MEMBER PARP"/>
    <property type="match status" value="1"/>
</dbReference>
<dbReference type="Gene3D" id="3.10.110.10">
    <property type="entry name" value="Ubiquitin Conjugating Enzyme"/>
    <property type="match status" value="1"/>
</dbReference>
<evidence type="ECO:0000256" key="4">
    <source>
        <dbReference type="ARBA" id="ARBA00023027"/>
    </source>
</evidence>
<name>A0A5J5FAF2_9PEZI</name>
<dbReference type="OrthoDB" id="109543at2759"/>
<dbReference type="GO" id="GO:0016779">
    <property type="term" value="F:nucleotidyltransferase activity"/>
    <property type="evidence" value="ECO:0007669"/>
    <property type="project" value="UniProtKB-KW"/>
</dbReference>
<evidence type="ECO:0000256" key="2">
    <source>
        <dbReference type="ARBA" id="ARBA00022679"/>
    </source>
</evidence>
<evidence type="ECO:0000256" key="5">
    <source>
        <dbReference type="SAM" id="MobiDB-lite"/>
    </source>
</evidence>
<evidence type="ECO:0000259" key="6">
    <source>
        <dbReference type="PROSITE" id="PS50127"/>
    </source>
</evidence>
<organism evidence="7 8">
    <name type="scientific">Sphaerosporella brunnea</name>
    <dbReference type="NCBI Taxonomy" id="1250544"/>
    <lineage>
        <taxon>Eukaryota</taxon>
        <taxon>Fungi</taxon>
        <taxon>Dikarya</taxon>
        <taxon>Ascomycota</taxon>
        <taxon>Pezizomycotina</taxon>
        <taxon>Pezizomycetes</taxon>
        <taxon>Pezizales</taxon>
        <taxon>Pyronemataceae</taxon>
        <taxon>Sphaerosporella</taxon>
    </lineage>
</organism>
<dbReference type="AlphaFoldDB" id="A0A5J5FAF2"/>
<dbReference type="InParanoid" id="A0A5J5FAF2"/>
<dbReference type="PROSITE" id="PS50127">
    <property type="entry name" value="UBC_2"/>
    <property type="match status" value="1"/>
</dbReference>
<keyword evidence="2" id="KW-0808">Transferase</keyword>
<feature type="region of interest" description="Disordered" evidence="5">
    <location>
        <begin position="870"/>
        <end position="891"/>
    </location>
</feature>
<sequence>MPRRHFVSDLERLSTPGALGPFISDLKRGDDDGSFLFTFNPHRYGVKSVEVAGTVPELSDYPKDHLLFLYTTSSDAPTYASRALEGLELGSANLEKAILKVTETFQRALAAEDADEYGDEYDYEALDDEDDGSFTGWEDEVLNTHGSDNSMLNDLGPNTDEKKKRLSRDLRNDLKQARAAGFKVGVLGDYKGGMNFFVSLGIRFGKLGISEEAATAWKLDKAKYLILVIHYSNYYQTIARLAGENGGYHARKGIIMCVGTGSRYKPTLREAIAAFTTVNNEVQGAQNNGALDPLELGSDAPRELRDGDFESIFISGPLNQLLNTHLVPVVKYRMHYGFGWDGAELYFNANQGKECSGSEAISDKYYEEQPSKHNITLKPIVMADALADAASSSSVSFPLVAMQFTLRHLVRCTEFCLVCHNKVSTDFEALKPYVCSSPLCLYQYMSLGFGPSIEYEIVSQPAVVDLLVSFCYTAAKAGRLETFPDGMDLKVPSTTVYKANFHRYKSELQFDDETGPSLKEGDWIVITIEGNSSDEWCARIAETGSWPTVKVAQPINTRIVVGPQPSIILPNPSKSSVSSEETVDTSMIPGVTDIRPVQFRICDDSFDALAIPCKRTSIVNMLNTLPPVSEMKAWLQKNTNPGDELSLRKWRNRISPSAVGLLRWVIASNRSCIVPLEDSEDAAKSGFLPVQGMSSEWKQFRFVMGAPDKEQRFVNSVNDAKKRLNLKYPTLFAFHGSPLANWHSIIREGLHFKQTLHGRAFGHGCYHSLDLSTSTGYSNSHPHGQGVVTWPQSELKIHTALSLNEIVNAPSEFVSRSPHLVVAQLDWIQTRYLFVQVFKQQDHNSDSTTPLTPPTASKTVVSATFKLDPSRIHPQDPSYTPRGGSGSFLVIPATPTTRKRLGVTPDGDIEMLDAPPLDQYLPKVTGKKKKKQKLGGSGISSTVTNLFAAVVGSFDDVASDDWEDASVTTDVEDLLALLSDQEEAPPVIESKAKAKAVPNKPSRPDEFIPGSLDISNITFLAPPSYASSMASKRLNSDLQSIIKLQKTQPLDELGFYINPDLVDNVYQWIVEMHSFPEHLPLVKDMRSKSPVVRSIVFEIRFGPQYPMTPPFVRVVKPRFLGFNQGGGGNVTLGGAMCMELLTNSGWSAVSTVESVLMQVRMALMDEERAARLERGAVGSYGVGEAVEAFKRACRTHGWAEPEGMDVFLGQT</sequence>